<proteinExistence type="predicted"/>
<evidence type="ECO:0000313" key="2">
    <source>
        <dbReference type="Proteomes" id="UP001159363"/>
    </source>
</evidence>
<gene>
    <name evidence="1" type="ORF">PR048_025653</name>
</gene>
<sequence length="201" mass="21615">MHGIRVWWGRGGLVVRLLTPQLDQPGSIPVGVAPGFSHVGIVPDDVSGRGVFSGISRFPRPFILALLHSDLASLLSSLKSPKFLHSTRPARLSANSGLSGKHLANPITAMYGATANEHTAEAPVVCKGLRSLVYRSLNSRNFPIPTNYRSSMNVQAQSSSPAVIASNQWVVDICMIVHTTVEPRVQASELRILQVTSSINC</sequence>
<dbReference type="Proteomes" id="UP001159363">
    <property type="component" value="Chromosome 10"/>
</dbReference>
<organism evidence="1 2">
    <name type="scientific">Dryococelus australis</name>
    <dbReference type="NCBI Taxonomy" id="614101"/>
    <lineage>
        <taxon>Eukaryota</taxon>
        <taxon>Metazoa</taxon>
        <taxon>Ecdysozoa</taxon>
        <taxon>Arthropoda</taxon>
        <taxon>Hexapoda</taxon>
        <taxon>Insecta</taxon>
        <taxon>Pterygota</taxon>
        <taxon>Neoptera</taxon>
        <taxon>Polyneoptera</taxon>
        <taxon>Phasmatodea</taxon>
        <taxon>Verophasmatodea</taxon>
        <taxon>Anareolatae</taxon>
        <taxon>Phasmatidae</taxon>
        <taxon>Eurycanthinae</taxon>
        <taxon>Dryococelus</taxon>
    </lineage>
</organism>
<keyword evidence="2" id="KW-1185">Reference proteome</keyword>
<dbReference type="EMBL" id="JARBHB010000011">
    <property type="protein sequence ID" value="KAJ8872052.1"/>
    <property type="molecule type" value="Genomic_DNA"/>
</dbReference>
<comment type="caution">
    <text evidence="1">The sequence shown here is derived from an EMBL/GenBank/DDBJ whole genome shotgun (WGS) entry which is preliminary data.</text>
</comment>
<name>A0ABQ9GJ65_9NEOP</name>
<reference evidence="1 2" key="1">
    <citation type="submission" date="2023-02" db="EMBL/GenBank/DDBJ databases">
        <title>LHISI_Scaffold_Assembly.</title>
        <authorList>
            <person name="Stuart O.P."/>
            <person name="Cleave R."/>
            <person name="Magrath M.J.L."/>
            <person name="Mikheyev A.S."/>
        </authorList>
    </citation>
    <scope>NUCLEOTIDE SEQUENCE [LARGE SCALE GENOMIC DNA]</scope>
    <source>
        <strain evidence="1">Daus_M_001</strain>
        <tissue evidence="1">Leg muscle</tissue>
    </source>
</reference>
<protein>
    <submittedName>
        <fullName evidence="1">Uncharacterized protein</fullName>
    </submittedName>
</protein>
<evidence type="ECO:0000313" key="1">
    <source>
        <dbReference type="EMBL" id="KAJ8872052.1"/>
    </source>
</evidence>
<accession>A0ABQ9GJ65</accession>